<dbReference type="EMBL" id="QGQD01000077">
    <property type="protein sequence ID" value="TLC99074.1"/>
    <property type="molecule type" value="Genomic_DNA"/>
</dbReference>
<dbReference type="Gene3D" id="3.40.50.720">
    <property type="entry name" value="NAD(P)-binding Rossmann-like Domain"/>
    <property type="match status" value="1"/>
</dbReference>
<comment type="caution">
    <text evidence="3">The sequence shown here is derived from an EMBL/GenBank/DDBJ whole genome shotgun (WGS) entry which is preliminary data.</text>
</comment>
<dbReference type="GO" id="GO:0008206">
    <property type="term" value="P:bile acid metabolic process"/>
    <property type="evidence" value="ECO:0007669"/>
    <property type="project" value="UniProtKB-ARBA"/>
</dbReference>
<dbReference type="Proteomes" id="UP000306509">
    <property type="component" value="Unassembled WGS sequence"/>
</dbReference>
<dbReference type="EC" id="1.1.1.127" evidence="3"/>
<dbReference type="Pfam" id="PF13561">
    <property type="entry name" value="adh_short_C2"/>
    <property type="match status" value="1"/>
</dbReference>
<evidence type="ECO:0000256" key="2">
    <source>
        <dbReference type="ARBA" id="ARBA00023002"/>
    </source>
</evidence>
<keyword evidence="2 3" id="KW-0560">Oxidoreductase</keyword>
<dbReference type="InterPro" id="IPR036291">
    <property type="entry name" value="NAD(P)-bd_dom_sf"/>
</dbReference>
<dbReference type="RefSeq" id="WP_047833056.1">
    <property type="nucleotide sequence ID" value="NZ_QGQD01000077.1"/>
</dbReference>
<dbReference type="GO" id="GO:0047001">
    <property type="term" value="F:2-dehydro-3-deoxy-D-gluconate 5-dehydrogenase activity"/>
    <property type="evidence" value="ECO:0007669"/>
    <property type="project" value="UniProtKB-EC"/>
</dbReference>
<organism evidence="3 4">
    <name type="scientific">Robinsoniella peoriensis</name>
    <dbReference type="NCBI Taxonomy" id="180332"/>
    <lineage>
        <taxon>Bacteria</taxon>
        <taxon>Bacillati</taxon>
        <taxon>Bacillota</taxon>
        <taxon>Clostridia</taxon>
        <taxon>Lachnospirales</taxon>
        <taxon>Lachnospiraceae</taxon>
        <taxon>Robinsoniella</taxon>
    </lineage>
</organism>
<dbReference type="STRING" id="180332.GCA_000797495_01937"/>
<dbReference type="NCBIfam" id="NF005559">
    <property type="entry name" value="PRK07231.1"/>
    <property type="match status" value="1"/>
</dbReference>
<gene>
    <name evidence="3" type="primary">kduD</name>
    <name evidence="3" type="ORF">DSM106044_04055</name>
</gene>
<evidence type="ECO:0000256" key="1">
    <source>
        <dbReference type="ARBA" id="ARBA00006484"/>
    </source>
</evidence>
<dbReference type="PRINTS" id="PR00081">
    <property type="entry name" value="GDHRDH"/>
</dbReference>
<dbReference type="PRINTS" id="PR00080">
    <property type="entry name" value="SDRFAMILY"/>
</dbReference>
<reference evidence="3 4" key="1">
    <citation type="journal article" date="2019" name="Anaerobe">
        <title>Detection of Robinsoniella peoriensis in multiple bone samples of a trauma patient.</title>
        <authorList>
            <person name="Schrottner P."/>
            <person name="Hartwich K."/>
            <person name="Bunk B."/>
            <person name="Schober I."/>
            <person name="Helbig S."/>
            <person name="Rudolph W.W."/>
            <person name="Gunzer F."/>
        </authorList>
    </citation>
    <scope>NUCLEOTIDE SEQUENCE [LARGE SCALE GENOMIC DNA]</scope>
    <source>
        <strain evidence="3 4">DSM 106044</strain>
    </source>
</reference>
<dbReference type="FunFam" id="3.40.50.720:FF:000084">
    <property type="entry name" value="Short-chain dehydrogenase reductase"/>
    <property type="match status" value="1"/>
</dbReference>
<proteinExistence type="inferred from homology"/>
<name>A0A4U8Q2U9_9FIRM</name>
<dbReference type="SUPFAM" id="SSF51735">
    <property type="entry name" value="NAD(P)-binding Rossmann-fold domains"/>
    <property type="match status" value="1"/>
</dbReference>
<dbReference type="PANTHER" id="PTHR42760">
    <property type="entry name" value="SHORT-CHAIN DEHYDROGENASES/REDUCTASES FAMILY MEMBER"/>
    <property type="match status" value="1"/>
</dbReference>
<evidence type="ECO:0000313" key="3">
    <source>
        <dbReference type="EMBL" id="TLC99074.1"/>
    </source>
</evidence>
<accession>A0A4U8Q2U9</accession>
<evidence type="ECO:0000313" key="4">
    <source>
        <dbReference type="Proteomes" id="UP000306509"/>
    </source>
</evidence>
<protein>
    <submittedName>
        <fullName evidence="3">2-dehydro-3-deoxy-D-gluconate 5-dehydrogenase</fullName>
        <ecNumber evidence="3">1.1.1.127</ecNumber>
    </submittedName>
</protein>
<keyword evidence="4" id="KW-1185">Reference proteome</keyword>
<dbReference type="NCBIfam" id="NF005309">
    <property type="entry name" value="PRK06841.1"/>
    <property type="match status" value="1"/>
</dbReference>
<comment type="similarity">
    <text evidence="1">Belongs to the short-chain dehydrogenases/reductases (SDR) family.</text>
</comment>
<dbReference type="AlphaFoldDB" id="A0A4U8Q2U9"/>
<dbReference type="PANTHER" id="PTHR42760:SF115">
    <property type="entry name" value="3-OXOACYL-[ACYL-CARRIER-PROTEIN] REDUCTASE FABG"/>
    <property type="match status" value="1"/>
</dbReference>
<sequence length="259" mass="27631">MSPEISYNNMNEDFTLDGKNAVITGASSGIGLEIAKMFARKGADIIAFDLEDSPELKEYVSGQGKRFLSCSGDITSKEVVQETVNEAIGTFGKIDILVNCAGVGYLESAEESTEHVWDLTMAVNLTGAVRMSLTVGKTMIRNGGGSIINIASQAGVVALERHLAYGTAKAGLIQATKQLALEWGKYNVRVNAISPTIILTPMGSMNWNNEQGDAFKQMIPSRRFGYPREVAACAVYLASDAASLFNGANLILDGGYTIA</sequence>
<dbReference type="CDD" id="cd05233">
    <property type="entry name" value="SDR_c"/>
    <property type="match status" value="1"/>
</dbReference>
<dbReference type="InterPro" id="IPR002347">
    <property type="entry name" value="SDR_fam"/>
</dbReference>